<dbReference type="InterPro" id="IPR001646">
    <property type="entry name" value="5peptide_repeat"/>
</dbReference>
<dbReference type="PANTHER" id="PTHR14136">
    <property type="entry name" value="BTB_POZ DOMAIN-CONTAINING PROTEIN KCTD9"/>
    <property type="match status" value="1"/>
</dbReference>
<name>A0A856MAN5_9CYAN</name>
<dbReference type="Pfam" id="PF20694">
    <property type="entry name" value="TRADD-like_N"/>
    <property type="match status" value="1"/>
</dbReference>
<dbReference type="InterPro" id="IPR049341">
    <property type="entry name" value="TRADD-like_N"/>
</dbReference>
<dbReference type="Proteomes" id="UP000503129">
    <property type="component" value="Chromosome"/>
</dbReference>
<reference evidence="2 3" key="1">
    <citation type="submission" date="2018-06" db="EMBL/GenBank/DDBJ databases">
        <title>Comparative genomics of Brasilonema spp. strains.</title>
        <authorList>
            <person name="Alvarenga D.O."/>
            <person name="Fiore M.F."/>
            <person name="Varani A.M."/>
        </authorList>
    </citation>
    <scope>NUCLEOTIDE SEQUENCE [LARGE SCALE GENOMIC DNA]</scope>
    <source>
        <strain evidence="2 3">CENA114</strain>
    </source>
</reference>
<protein>
    <submittedName>
        <fullName evidence="2">Pentapeptide repeat-containing protein</fullName>
    </submittedName>
</protein>
<gene>
    <name evidence="2" type="ORF">DP114_10075</name>
</gene>
<dbReference type="AlphaFoldDB" id="A0A856MAN5"/>
<dbReference type="EMBL" id="CP030118">
    <property type="protein sequence ID" value="QDL08203.1"/>
    <property type="molecule type" value="Genomic_DNA"/>
</dbReference>
<evidence type="ECO:0000313" key="2">
    <source>
        <dbReference type="EMBL" id="QDL08203.1"/>
    </source>
</evidence>
<dbReference type="Gene3D" id="2.160.20.80">
    <property type="entry name" value="E3 ubiquitin-protein ligase SopA"/>
    <property type="match status" value="3"/>
</dbReference>
<accession>A0A856MAN5</accession>
<dbReference type="Pfam" id="PF00805">
    <property type="entry name" value="Pentapeptide"/>
    <property type="match status" value="5"/>
</dbReference>
<evidence type="ECO:0000313" key="3">
    <source>
        <dbReference type="Proteomes" id="UP000503129"/>
    </source>
</evidence>
<feature type="domain" description="TRADD-like N-terminal" evidence="1">
    <location>
        <begin position="137"/>
        <end position="198"/>
    </location>
</feature>
<organism evidence="2 3">
    <name type="scientific">Brasilonema sennae CENA114</name>
    <dbReference type="NCBI Taxonomy" id="415709"/>
    <lineage>
        <taxon>Bacteria</taxon>
        <taxon>Bacillati</taxon>
        <taxon>Cyanobacteriota</taxon>
        <taxon>Cyanophyceae</taxon>
        <taxon>Nostocales</taxon>
        <taxon>Scytonemataceae</taxon>
        <taxon>Brasilonema</taxon>
        <taxon>Bromeliae group (in: Brasilonema)</taxon>
    </lineage>
</organism>
<dbReference type="InterPro" id="IPR051082">
    <property type="entry name" value="Pentapeptide-BTB/POZ_domain"/>
</dbReference>
<keyword evidence="3" id="KW-1185">Reference proteome</keyword>
<evidence type="ECO:0000259" key="1">
    <source>
        <dbReference type="Pfam" id="PF20694"/>
    </source>
</evidence>
<proteinExistence type="predicted"/>
<sequence>MTDPSQNRKKKKITIIASPQGVERAENALIRLGFDSKSNFAKSQLLARNTVTKFFQREPIQLDSFKRICEALKLKWIDIAEEEQSERIERKYRSSLEINEEVGQMQTLHRKVTVIDKHSKLFKAEIILKGDINSVFNFKIIQLFLQEHSGDTITITDIQEGSIRLIVEGSQEDIKRLVSQFESGELTEVNGFPVEDAQILSEISDDDESNELDEKWRLVQEIVSQPVKGRNLRGADLSDVDLSDVDLSDVDLSDVDLSEAHLSGADLSEADLSGADLSGANLSGANLSLAYLKGAIINKETRIDGKWRLIWKIVNHGAIGRDLSNANLSGANLSDANLSGANLSGANLSGANLSGANLSGANLIAANLIAANLSSANLSGANLIAAYLSNANLSGANLSGANLSGANLSLAYLKGAIINKETRIDRKWRLIWEIVNHAAVNLDLSNADLSRANLSRANLSRANLSDANLSRANLSRADLSDANLIGANLNLADLNLADLSDANLSGANLSDADLSDADLSGADLSGAIVMNALFGRSKGLTEDTKRDLKQRGAIFGDEQRKTIFSDPSPVPKPK</sequence>
<dbReference type="PANTHER" id="PTHR14136:SF17">
    <property type="entry name" value="BTB_POZ DOMAIN-CONTAINING PROTEIN KCTD9"/>
    <property type="match status" value="1"/>
</dbReference>
<dbReference type="KEGG" id="bsen:DP114_10075"/>
<dbReference type="SUPFAM" id="SSF141571">
    <property type="entry name" value="Pentapeptide repeat-like"/>
    <property type="match status" value="2"/>
</dbReference>